<feature type="transmembrane region" description="Helical" evidence="7">
    <location>
        <begin position="26"/>
        <end position="43"/>
    </location>
</feature>
<dbReference type="PANTHER" id="PTHR30489">
    <property type="entry name" value="LIPOPROTEIN-RELEASING SYSTEM TRANSMEMBRANE PROTEIN LOLE"/>
    <property type="match status" value="1"/>
</dbReference>
<evidence type="ECO:0000259" key="8">
    <source>
        <dbReference type="Pfam" id="PF02687"/>
    </source>
</evidence>
<feature type="transmembrane region" description="Helical" evidence="7">
    <location>
        <begin position="482"/>
        <end position="503"/>
    </location>
</feature>
<dbReference type="InterPro" id="IPR025857">
    <property type="entry name" value="MacB_PCD"/>
</dbReference>
<organism evidence="10 11">
    <name type="scientific">Shewanella gaetbuli</name>
    <dbReference type="NCBI Taxonomy" id="220752"/>
    <lineage>
        <taxon>Bacteria</taxon>
        <taxon>Pseudomonadati</taxon>
        <taxon>Pseudomonadota</taxon>
        <taxon>Gammaproteobacteria</taxon>
        <taxon>Alteromonadales</taxon>
        <taxon>Shewanellaceae</taxon>
        <taxon>Shewanella</taxon>
    </lineage>
</organism>
<protein>
    <submittedName>
        <fullName evidence="10">ABC transporter permease</fullName>
    </submittedName>
</protein>
<feature type="transmembrane region" description="Helical" evidence="7">
    <location>
        <begin position="757"/>
        <end position="788"/>
    </location>
</feature>
<keyword evidence="6 7" id="KW-0472">Membrane</keyword>
<sequence>MKQSLLLSYRCLTVFAAHYRQAPIQASAILVGIILAVTLLIGIKATNENAINSYSQATELLSHRASVYINPAIDADIDEQVYFALSQAGINSLPVLEGVATGPNGQGWQVTGNDIVAALSVETAPKQTIQTSQHNTVLFQHDIPLSQLLAGYPAIIMSQSLADRVSPSRIASLNQTDLNVIAISDDAGLGNAILGDLSLVQTLLNKPSRLSYIAVYPTFDTQSKTSLIKQVNQALVNANIDISQLSIQADDDGASLSALTDSFHLNLKAMGMLSFLVGLFIAYNGVRYSLMKRQSLCVQLMQQGVTRNSLIISLAVELVVLVMIGTALGFIVGLQLSQWLQPMVALTLEQLYGARLAPGIWHWQWLFEALSLTLSAAFFACIPMIHSLTRTPLAQASYKQPQGQRYRALHKKQFNIGLILLITSCTLFAFTTQYQYSLMLLGGVTVAIPLMLPRLLSFLMTAIEQINLTGLAQYAIAEARQIIAPLSLAMMAMLLAICANISMNTLVGSFEVTLKNWLESRLHADLYIRPGSEKMTDLSVFLKQHDNISGVYSQWTADAHIRQADQTQPIAISLVSRDLESLKTTTALKDKTANFWPEFTRGKQVMISEPLAIKNGFKLGDNINIDKIASTLTVGAIYFDYGNPMGEAIISDTLWLQSSLPPTPISLAVDYNGELTDLENQLSQSFGLSSSAMYSQQKIKAEAITIFKRTFSITLVLNSLTLIVAAIGLFSAATMLTQSRLAPLARLYSLGVSRKQLQLMALAQMLIMVLLTCVIAMPMGALLGYLVINKVTLQAFGWSIAMVWDWASYLQVVFISVISCMLAVALPLYWQTRKPLISSLQQEAL</sequence>
<dbReference type="Pfam" id="PF02687">
    <property type="entry name" value="FtsX"/>
    <property type="match status" value="1"/>
</dbReference>
<dbReference type="PANTHER" id="PTHR30489:SF0">
    <property type="entry name" value="LIPOPROTEIN-RELEASING SYSTEM TRANSMEMBRANE PROTEIN LOLE"/>
    <property type="match status" value="1"/>
</dbReference>
<reference evidence="10" key="1">
    <citation type="submission" date="2022-01" db="EMBL/GenBank/DDBJ databases">
        <title>Whole genome-based taxonomy of the Shewanellaceae.</title>
        <authorList>
            <person name="Martin-Rodriguez A.J."/>
        </authorList>
    </citation>
    <scope>NUCLEOTIDE SEQUENCE</scope>
    <source>
        <strain evidence="10">DSM 16422</strain>
    </source>
</reference>
<dbReference type="AlphaFoldDB" id="A0A9X2CGB8"/>
<comment type="similarity">
    <text evidence="2">Belongs to the ABC-4 integral membrane protein family. LolC/E subfamily.</text>
</comment>
<comment type="subcellular location">
    <subcellularLocation>
        <location evidence="1">Cell membrane</location>
        <topology evidence="1">Multi-pass membrane protein</topology>
    </subcellularLocation>
</comment>
<dbReference type="GO" id="GO:0044874">
    <property type="term" value="P:lipoprotein localization to outer membrane"/>
    <property type="evidence" value="ECO:0007669"/>
    <property type="project" value="TreeGrafter"/>
</dbReference>
<evidence type="ECO:0000256" key="2">
    <source>
        <dbReference type="ARBA" id="ARBA00005236"/>
    </source>
</evidence>
<feature type="transmembrane region" description="Helical" evidence="7">
    <location>
        <begin position="438"/>
        <end position="461"/>
    </location>
</feature>
<evidence type="ECO:0000259" key="9">
    <source>
        <dbReference type="Pfam" id="PF12704"/>
    </source>
</evidence>
<dbReference type="Proteomes" id="UP001139333">
    <property type="component" value="Unassembled WGS sequence"/>
</dbReference>
<dbReference type="EMBL" id="JAKIKP010000003">
    <property type="protein sequence ID" value="MCL1142233.1"/>
    <property type="molecule type" value="Genomic_DNA"/>
</dbReference>
<feature type="transmembrane region" description="Helical" evidence="7">
    <location>
        <begin position="414"/>
        <end position="432"/>
    </location>
</feature>
<comment type="caution">
    <text evidence="10">The sequence shown here is derived from an EMBL/GenBank/DDBJ whole genome shotgun (WGS) entry which is preliminary data.</text>
</comment>
<evidence type="ECO:0000256" key="1">
    <source>
        <dbReference type="ARBA" id="ARBA00004651"/>
    </source>
</evidence>
<keyword evidence="11" id="KW-1185">Reference proteome</keyword>
<evidence type="ECO:0000313" key="10">
    <source>
        <dbReference type="EMBL" id="MCL1142233.1"/>
    </source>
</evidence>
<evidence type="ECO:0000256" key="7">
    <source>
        <dbReference type="SAM" id="Phobius"/>
    </source>
</evidence>
<evidence type="ECO:0000313" key="11">
    <source>
        <dbReference type="Proteomes" id="UP001139333"/>
    </source>
</evidence>
<feature type="transmembrane region" description="Helical" evidence="7">
    <location>
        <begin position="369"/>
        <end position="393"/>
    </location>
</feature>
<evidence type="ECO:0000256" key="5">
    <source>
        <dbReference type="ARBA" id="ARBA00022989"/>
    </source>
</evidence>
<feature type="transmembrane region" description="Helical" evidence="7">
    <location>
        <begin position="269"/>
        <end position="290"/>
    </location>
</feature>
<gene>
    <name evidence="10" type="ORF">L2672_05930</name>
</gene>
<feature type="transmembrane region" description="Helical" evidence="7">
    <location>
        <begin position="808"/>
        <end position="830"/>
    </location>
</feature>
<dbReference type="InterPro" id="IPR051447">
    <property type="entry name" value="Lipoprotein-release_system"/>
</dbReference>
<evidence type="ECO:0000256" key="4">
    <source>
        <dbReference type="ARBA" id="ARBA00022692"/>
    </source>
</evidence>
<proteinExistence type="inferred from homology"/>
<accession>A0A9X2CGB8</accession>
<dbReference type="Pfam" id="PF12704">
    <property type="entry name" value="MacB_PCD"/>
    <property type="match status" value="1"/>
</dbReference>
<dbReference type="RefSeq" id="WP_248994913.1">
    <property type="nucleotide sequence ID" value="NZ_JAKIKP010000003.1"/>
</dbReference>
<evidence type="ECO:0000256" key="6">
    <source>
        <dbReference type="ARBA" id="ARBA00023136"/>
    </source>
</evidence>
<keyword evidence="3" id="KW-1003">Cell membrane</keyword>
<feature type="domain" description="MacB-like periplasmic core" evidence="9">
    <location>
        <begin position="488"/>
        <end position="651"/>
    </location>
</feature>
<feature type="transmembrane region" description="Helical" evidence="7">
    <location>
        <begin position="715"/>
        <end position="736"/>
    </location>
</feature>
<name>A0A9X2CGB8_9GAMM</name>
<evidence type="ECO:0000256" key="3">
    <source>
        <dbReference type="ARBA" id="ARBA00022475"/>
    </source>
</evidence>
<dbReference type="InterPro" id="IPR003838">
    <property type="entry name" value="ABC3_permease_C"/>
</dbReference>
<dbReference type="GO" id="GO:0098797">
    <property type="term" value="C:plasma membrane protein complex"/>
    <property type="evidence" value="ECO:0007669"/>
    <property type="project" value="TreeGrafter"/>
</dbReference>
<feature type="transmembrane region" description="Helical" evidence="7">
    <location>
        <begin position="310"/>
        <end position="332"/>
    </location>
</feature>
<keyword evidence="4 7" id="KW-0812">Transmembrane</keyword>
<feature type="domain" description="ABC3 transporter permease C-terminal" evidence="8">
    <location>
        <begin position="718"/>
        <end position="833"/>
    </location>
</feature>
<keyword evidence="5 7" id="KW-1133">Transmembrane helix</keyword>